<dbReference type="EMBL" id="JACEFB010000002">
    <property type="protein sequence ID" value="MBA2225290.1"/>
    <property type="molecule type" value="Genomic_DNA"/>
</dbReference>
<dbReference type="NCBIfam" id="TIGR01260">
    <property type="entry name" value="ATP_synt_c"/>
    <property type="match status" value="1"/>
</dbReference>
<protein>
    <recommendedName>
        <fullName evidence="13">ATP synthase subunit c</fullName>
    </recommendedName>
    <alternativeName>
        <fullName evidence="13">ATP synthase F(0) sector subunit c</fullName>
    </alternativeName>
    <alternativeName>
        <fullName evidence="13">F-type ATPase subunit c</fullName>
        <shortName evidence="13">F-ATPase subunit c</shortName>
    </alternativeName>
    <alternativeName>
        <fullName evidence="13">Lipid-binding protein</fullName>
    </alternativeName>
</protein>
<keyword evidence="7 13" id="KW-1133">Transmembrane helix</keyword>
<dbReference type="PROSITE" id="PS00605">
    <property type="entry name" value="ATPASE_C"/>
    <property type="match status" value="1"/>
</dbReference>
<evidence type="ECO:0000313" key="16">
    <source>
        <dbReference type="EMBL" id="MBA2225290.1"/>
    </source>
</evidence>
<sequence>MRVVTVLVLALLGVLSTAAPLFAQGTTTNYPGLGAGIGMGLAIVGIGIGIGLVGYAALSGIARQPEQAGAIQGAMFILAGLVEGAGIIALVLCLLLPLIV</sequence>
<evidence type="ECO:0000256" key="13">
    <source>
        <dbReference type="HAMAP-Rule" id="MF_01396"/>
    </source>
</evidence>
<organism evidence="16 17">
    <name type="scientific">Thermogemmata fonticola</name>
    <dbReference type="NCBI Taxonomy" id="2755323"/>
    <lineage>
        <taxon>Bacteria</taxon>
        <taxon>Pseudomonadati</taxon>
        <taxon>Planctomycetota</taxon>
        <taxon>Planctomycetia</taxon>
        <taxon>Gemmatales</taxon>
        <taxon>Gemmataceae</taxon>
        <taxon>Thermogemmata</taxon>
    </lineage>
</organism>
<name>A0A7V8VC32_9BACT</name>
<dbReference type="InterPro" id="IPR035921">
    <property type="entry name" value="F/V-ATP_Csub_sf"/>
</dbReference>
<dbReference type="GO" id="GO:0005886">
    <property type="term" value="C:plasma membrane"/>
    <property type="evidence" value="ECO:0007669"/>
    <property type="project" value="UniProtKB-SubCell"/>
</dbReference>
<dbReference type="GO" id="GO:0046933">
    <property type="term" value="F:proton-transporting ATP synthase activity, rotational mechanism"/>
    <property type="evidence" value="ECO:0007669"/>
    <property type="project" value="UniProtKB-UniRule"/>
</dbReference>
<keyword evidence="14" id="KW-0732">Signal</keyword>
<keyword evidence="9 13" id="KW-0446">Lipid-binding</keyword>
<comment type="function">
    <text evidence="13">Key component of the F(0) channel; it plays a direct role in translocation across the membrane. A homomeric c-ring of between 10-14 subunits forms the central stalk rotor element with the F(1) delta and epsilon subunits.</text>
</comment>
<keyword evidence="5 13" id="KW-0812">Transmembrane</keyword>
<accession>A0A7V8VC32</accession>
<dbReference type="GO" id="GO:0033177">
    <property type="term" value="C:proton-transporting two-sector ATPase complex, proton-transporting domain"/>
    <property type="evidence" value="ECO:0007669"/>
    <property type="project" value="InterPro"/>
</dbReference>
<dbReference type="Proteomes" id="UP000542342">
    <property type="component" value="Unassembled WGS sequence"/>
</dbReference>
<evidence type="ECO:0000256" key="12">
    <source>
        <dbReference type="ARBA" id="ARBA00025198"/>
    </source>
</evidence>
<keyword evidence="4 13" id="KW-0138">CF(0)</keyword>
<evidence type="ECO:0000256" key="14">
    <source>
        <dbReference type="SAM" id="SignalP"/>
    </source>
</evidence>
<dbReference type="InterPro" id="IPR000454">
    <property type="entry name" value="ATP_synth_F0_csu"/>
</dbReference>
<evidence type="ECO:0000256" key="6">
    <source>
        <dbReference type="ARBA" id="ARBA00022781"/>
    </source>
</evidence>
<dbReference type="GO" id="GO:0045259">
    <property type="term" value="C:proton-transporting ATP synthase complex"/>
    <property type="evidence" value="ECO:0007669"/>
    <property type="project" value="UniProtKB-KW"/>
</dbReference>
<proteinExistence type="inferred from homology"/>
<evidence type="ECO:0000256" key="5">
    <source>
        <dbReference type="ARBA" id="ARBA00022692"/>
    </source>
</evidence>
<feature type="transmembrane region" description="Helical" evidence="13">
    <location>
        <begin position="70"/>
        <end position="99"/>
    </location>
</feature>
<evidence type="ECO:0000256" key="11">
    <source>
        <dbReference type="ARBA" id="ARBA00023310"/>
    </source>
</evidence>
<feature type="domain" description="V-ATPase proteolipid subunit C-like" evidence="15">
    <location>
        <begin position="33"/>
        <end position="96"/>
    </location>
</feature>
<keyword evidence="11 13" id="KW-0066">ATP synthesis</keyword>
<evidence type="ECO:0000256" key="8">
    <source>
        <dbReference type="ARBA" id="ARBA00023065"/>
    </source>
</evidence>
<dbReference type="Gene3D" id="1.20.20.10">
    <property type="entry name" value="F1F0 ATP synthase subunit C"/>
    <property type="match status" value="1"/>
</dbReference>
<dbReference type="InterPro" id="IPR002379">
    <property type="entry name" value="ATPase_proteolipid_c-like_dom"/>
</dbReference>
<dbReference type="HAMAP" id="MF_01396">
    <property type="entry name" value="ATP_synth_c_bact"/>
    <property type="match status" value="1"/>
</dbReference>
<evidence type="ECO:0000256" key="10">
    <source>
        <dbReference type="ARBA" id="ARBA00023136"/>
    </source>
</evidence>
<evidence type="ECO:0000256" key="2">
    <source>
        <dbReference type="ARBA" id="ARBA00006704"/>
    </source>
</evidence>
<comment type="caution">
    <text evidence="16">The sequence shown here is derived from an EMBL/GenBank/DDBJ whole genome shotgun (WGS) entry which is preliminary data.</text>
</comment>
<gene>
    <name evidence="13 16" type="primary">atpE</name>
    <name evidence="16" type="ORF">H0921_03835</name>
</gene>
<evidence type="ECO:0000256" key="9">
    <source>
        <dbReference type="ARBA" id="ARBA00023121"/>
    </source>
</evidence>
<keyword evidence="13" id="KW-1003">Cell membrane</keyword>
<dbReference type="RefSeq" id="WP_194536725.1">
    <property type="nucleotide sequence ID" value="NZ_JACEFB010000002.1"/>
</dbReference>
<dbReference type="AlphaFoldDB" id="A0A7V8VC32"/>
<dbReference type="Pfam" id="PF00137">
    <property type="entry name" value="ATP-synt_C"/>
    <property type="match status" value="1"/>
</dbReference>
<keyword evidence="10 13" id="KW-0472">Membrane</keyword>
<evidence type="ECO:0000256" key="4">
    <source>
        <dbReference type="ARBA" id="ARBA00022547"/>
    </source>
</evidence>
<comment type="similarity">
    <text evidence="2 13">Belongs to the ATPase C chain family.</text>
</comment>
<evidence type="ECO:0000256" key="1">
    <source>
        <dbReference type="ARBA" id="ARBA00004141"/>
    </source>
</evidence>
<dbReference type="PRINTS" id="PR00124">
    <property type="entry name" value="ATPASEC"/>
</dbReference>
<comment type="function">
    <text evidence="12 13">F(1)F(0) ATP synthase produces ATP from ADP in the presence of a proton or sodium gradient. F-type ATPases consist of two structural domains, F(1) containing the extramembraneous catalytic core and F(0) containing the membrane proton channel, linked together by a central stalk and a peripheral stalk. During catalysis, ATP synthesis in the catalytic domain of F(1) is coupled via a rotary mechanism of the central stalk subunits to proton translocation.</text>
</comment>
<evidence type="ECO:0000259" key="15">
    <source>
        <dbReference type="Pfam" id="PF00137"/>
    </source>
</evidence>
<keyword evidence="3 13" id="KW-0813">Transport</keyword>
<feature type="chain" id="PRO_5031143118" description="ATP synthase subunit c" evidence="14">
    <location>
        <begin position="24"/>
        <end position="100"/>
    </location>
</feature>
<feature type="transmembrane region" description="Helical" evidence="13">
    <location>
        <begin position="33"/>
        <end position="58"/>
    </location>
</feature>
<keyword evidence="6 13" id="KW-0375">Hydrogen ion transport</keyword>
<dbReference type="GO" id="GO:0008289">
    <property type="term" value="F:lipid binding"/>
    <property type="evidence" value="ECO:0007669"/>
    <property type="project" value="UniProtKB-KW"/>
</dbReference>
<dbReference type="SUPFAM" id="SSF81333">
    <property type="entry name" value="F1F0 ATP synthase subunit C"/>
    <property type="match status" value="1"/>
</dbReference>
<dbReference type="InterPro" id="IPR020537">
    <property type="entry name" value="ATP_synth_F0_csu_DDCD_BS"/>
</dbReference>
<evidence type="ECO:0000256" key="3">
    <source>
        <dbReference type="ARBA" id="ARBA00022448"/>
    </source>
</evidence>
<keyword evidence="8 13" id="KW-0406">Ion transport</keyword>
<keyword evidence="17" id="KW-1185">Reference proteome</keyword>
<evidence type="ECO:0000256" key="7">
    <source>
        <dbReference type="ARBA" id="ARBA00022989"/>
    </source>
</evidence>
<evidence type="ECO:0000313" key="17">
    <source>
        <dbReference type="Proteomes" id="UP000542342"/>
    </source>
</evidence>
<dbReference type="InterPro" id="IPR038662">
    <property type="entry name" value="ATP_synth_F0_csu_sf"/>
</dbReference>
<reference evidence="16 17" key="1">
    <citation type="submission" date="2020-07" db="EMBL/GenBank/DDBJ databases">
        <title>Thermogemmata thermophila gen. nov., sp. nov., a novel moderate thermophilic planctomycete from a Kamchatka hot spring.</title>
        <authorList>
            <person name="Elcheninov A.G."/>
            <person name="Podosokorskaya O.A."/>
            <person name="Kovaleva O.L."/>
            <person name="Novikov A."/>
            <person name="Bonch-Osmolovskaya E.A."/>
            <person name="Toshchakov S.V."/>
            <person name="Kublanov I.V."/>
        </authorList>
    </citation>
    <scope>NUCLEOTIDE SEQUENCE [LARGE SCALE GENOMIC DNA]</scope>
    <source>
        <strain evidence="16 17">2918</strain>
    </source>
</reference>
<feature type="signal peptide" evidence="14">
    <location>
        <begin position="1"/>
        <end position="23"/>
    </location>
</feature>
<dbReference type="InterPro" id="IPR005953">
    <property type="entry name" value="ATP_synth_csu_bac/chlpt"/>
</dbReference>
<comment type="subcellular location">
    <subcellularLocation>
        <location evidence="13">Cell membrane</location>
        <topology evidence="13">Multi-pass membrane protein</topology>
    </subcellularLocation>
    <subcellularLocation>
        <location evidence="1">Membrane</location>
        <topology evidence="1">Multi-pass membrane protein</topology>
    </subcellularLocation>
</comment>
<feature type="site" description="Reversibly protonated during proton transport" evidence="13">
    <location>
        <position position="83"/>
    </location>
</feature>